<reference evidence="5" key="1">
    <citation type="submission" date="2022-07" db="EMBL/GenBank/DDBJ databases">
        <title>Genome analysis of Parmales, a sister group of diatoms, reveals the evolutionary specialization of diatoms from phago-mixotrophs to photoautotrophs.</title>
        <authorList>
            <person name="Ban H."/>
            <person name="Sato S."/>
            <person name="Yoshikawa S."/>
            <person name="Kazumasa Y."/>
            <person name="Nakamura Y."/>
            <person name="Ichinomiya M."/>
            <person name="Saitoh K."/>
            <person name="Sato N."/>
            <person name="Blanc-Mathieu R."/>
            <person name="Endo H."/>
            <person name="Kuwata A."/>
            <person name="Ogata H."/>
        </authorList>
    </citation>
    <scope>NUCLEOTIDE SEQUENCE</scope>
</reference>
<dbReference type="AlphaFoldDB" id="A0A9W7FZY4"/>
<dbReference type="EMBL" id="BRXZ01008450">
    <property type="protein sequence ID" value="GMI26446.1"/>
    <property type="molecule type" value="Genomic_DNA"/>
</dbReference>
<proteinExistence type="predicted"/>
<evidence type="ECO:0000313" key="6">
    <source>
        <dbReference type="Proteomes" id="UP001165082"/>
    </source>
</evidence>
<dbReference type="EC" id="3.1.1.47" evidence="1"/>
<organism evidence="5 6">
    <name type="scientific">Triparma retinervis</name>
    <dbReference type="NCBI Taxonomy" id="2557542"/>
    <lineage>
        <taxon>Eukaryota</taxon>
        <taxon>Sar</taxon>
        <taxon>Stramenopiles</taxon>
        <taxon>Ochrophyta</taxon>
        <taxon>Bolidophyceae</taxon>
        <taxon>Parmales</taxon>
        <taxon>Triparmaceae</taxon>
        <taxon>Triparma</taxon>
    </lineage>
</organism>
<evidence type="ECO:0000313" key="5">
    <source>
        <dbReference type="EMBL" id="GMI26446.1"/>
    </source>
</evidence>
<dbReference type="PANTHER" id="PTHR10272">
    <property type="entry name" value="PLATELET-ACTIVATING FACTOR ACETYLHYDROLASE"/>
    <property type="match status" value="1"/>
</dbReference>
<keyword evidence="4" id="KW-0443">Lipid metabolism</keyword>
<dbReference type="PANTHER" id="PTHR10272:SF0">
    <property type="entry name" value="PLATELET-ACTIVATING FACTOR ACETYLHYDROLASE"/>
    <property type="match status" value="1"/>
</dbReference>
<evidence type="ECO:0000256" key="4">
    <source>
        <dbReference type="ARBA" id="ARBA00023098"/>
    </source>
</evidence>
<keyword evidence="3" id="KW-0442">Lipid degradation</keyword>
<protein>
    <recommendedName>
        <fullName evidence="1">1-alkyl-2-acetylglycerophosphocholine esterase</fullName>
        <ecNumber evidence="1">3.1.1.47</ecNumber>
    </recommendedName>
</protein>
<evidence type="ECO:0000256" key="3">
    <source>
        <dbReference type="ARBA" id="ARBA00022963"/>
    </source>
</evidence>
<sequence length="286" mass="31068">MLAFGGTKLSIASDAPTPLNSKRRVIIWSHGLATWGSHYSFMCRMLTTMSDDNDAVVIAINHTDGSATASETLGGEEILYQVVGKGNPKEREIRAEQLKIRAKDVAKAWEAIKGMNEKGDLEGTFDTSGFVVAGHSFGGGTAVATGIAHEDCVGVMAFDPWMVPVQDAGFLERAKDCKPVLSITCDAGALSSPPYWRSNCSLLQSLPEDSTKVVRFKGSDHIDISDVALMLPNPRLTRPSAEDYFLGHKRFMRDFMMSIGWIKGKGGGSTVLQEGEEAWVQHVPPY</sequence>
<comment type="caution">
    <text evidence="5">The sequence shown here is derived from an EMBL/GenBank/DDBJ whole genome shotgun (WGS) entry which is preliminary data.</text>
</comment>
<keyword evidence="6" id="KW-1185">Reference proteome</keyword>
<dbReference type="OrthoDB" id="2363873at2759"/>
<accession>A0A9W7FZY4</accession>
<evidence type="ECO:0000256" key="1">
    <source>
        <dbReference type="ARBA" id="ARBA00013201"/>
    </source>
</evidence>
<dbReference type="GO" id="GO:0003847">
    <property type="term" value="F:1-alkyl-2-acetylglycerophosphocholine esterase activity"/>
    <property type="evidence" value="ECO:0007669"/>
    <property type="project" value="UniProtKB-EC"/>
</dbReference>
<keyword evidence="2" id="KW-0378">Hydrolase</keyword>
<dbReference type="GO" id="GO:0016042">
    <property type="term" value="P:lipid catabolic process"/>
    <property type="evidence" value="ECO:0007669"/>
    <property type="project" value="UniProtKB-KW"/>
</dbReference>
<name>A0A9W7FZY4_9STRA</name>
<dbReference type="SUPFAM" id="SSF53474">
    <property type="entry name" value="alpha/beta-Hydrolases"/>
    <property type="match status" value="1"/>
</dbReference>
<dbReference type="InterPro" id="IPR029058">
    <property type="entry name" value="AB_hydrolase_fold"/>
</dbReference>
<gene>
    <name evidence="5" type="ORF">TrRE_jg13373</name>
</gene>
<dbReference type="Proteomes" id="UP001165082">
    <property type="component" value="Unassembled WGS sequence"/>
</dbReference>
<dbReference type="Gene3D" id="3.40.50.1820">
    <property type="entry name" value="alpha/beta hydrolase"/>
    <property type="match status" value="1"/>
</dbReference>
<evidence type="ECO:0000256" key="2">
    <source>
        <dbReference type="ARBA" id="ARBA00022801"/>
    </source>
</evidence>
<dbReference type="Pfam" id="PF03403">
    <property type="entry name" value="PAF-AH_p_II"/>
    <property type="match status" value="1"/>
</dbReference>